<evidence type="ECO:0000256" key="7">
    <source>
        <dbReference type="SAM" id="MobiDB-lite"/>
    </source>
</evidence>
<evidence type="ECO:0000256" key="4">
    <source>
        <dbReference type="PIRSR" id="PIRSR623088-2"/>
    </source>
</evidence>
<evidence type="ECO:0000256" key="8">
    <source>
        <dbReference type="SAM" id="SignalP"/>
    </source>
</evidence>
<evidence type="ECO:0000256" key="3">
    <source>
        <dbReference type="PIRSR" id="PIRSR623088-1"/>
    </source>
</evidence>
<feature type="domain" description="PDEase" evidence="10">
    <location>
        <begin position="803"/>
        <end position="1193"/>
    </location>
</feature>
<dbReference type="RefSeq" id="XP_026192081.1">
    <property type="nucleotide sequence ID" value="XM_026336296.1"/>
</dbReference>
<feature type="region of interest" description="Disordered" evidence="7">
    <location>
        <begin position="1007"/>
        <end position="1028"/>
    </location>
</feature>
<dbReference type="InterPro" id="IPR003607">
    <property type="entry name" value="HD/PDEase_dom"/>
</dbReference>
<evidence type="ECO:0000256" key="6">
    <source>
        <dbReference type="PROSITE-ProRule" id="PRU00325"/>
    </source>
</evidence>
<dbReference type="OrthoDB" id="342865at2759"/>
<dbReference type="Pfam" id="PF00233">
    <property type="entry name" value="PDEase_I"/>
    <property type="match status" value="2"/>
</dbReference>
<evidence type="ECO:0000259" key="10">
    <source>
        <dbReference type="PROSITE" id="PS51845"/>
    </source>
</evidence>
<dbReference type="SUPFAM" id="SSF55781">
    <property type="entry name" value="GAF domain-like"/>
    <property type="match status" value="1"/>
</dbReference>
<feature type="binding site" evidence="4">
    <location>
        <begin position="890"/>
        <end position="894"/>
    </location>
    <ligand>
        <name>AMP</name>
        <dbReference type="ChEBI" id="CHEBI:456215"/>
    </ligand>
</feature>
<dbReference type="InterPro" id="IPR007527">
    <property type="entry name" value="Znf_SWIM"/>
</dbReference>
<protein>
    <submittedName>
        <fullName evidence="12">Uncharacterized protein LOC34618747</fullName>
    </submittedName>
</protein>
<dbReference type="PRINTS" id="PR00387">
    <property type="entry name" value="PDIESTERASE1"/>
</dbReference>
<keyword evidence="6" id="KW-0862">Zinc</keyword>
<dbReference type="InterPro" id="IPR029016">
    <property type="entry name" value="GAF-like_dom_sf"/>
</dbReference>
<keyword evidence="8" id="KW-0732">Signal</keyword>
<dbReference type="InterPro" id="IPR036971">
    <property type="entry name" value="PDEase_catalytic_dom_sf"/>
</dbReference>
<feature type="binding site" evidence="5">
    <location>
        <position position="931"/>
    </location>
    <ligand>
        <name>Zn(2+)</name>
        <dbReference type="ChEBI" id="CHEBI:29105"/>
        <label>2</label>
    </ligand>
</feature>
<dbReference type="Gene3D" id="3.30.450.40">
    <property type="match status" value="1"/>
</dbReference>
<keyword evidence="6" id="KW-0863">Zinc-finger</keyword>
<feature type="binding site" evidence="4">
    <location>
        <position position="1098"/>
    </location>
    <ligand>
        <name>AMP</name>
        <dbReference type="ChEBI" id="CHEBI:456215"/>
    </ligand>
</feature>
<gene>
    <name evidence="12" type="primary">LOC34618747</name>
</gene>
<dbReference type="InterPro" id="IPR002073">
    <property type="entry name" value="PDEase_catalytic_dom"/>
</dbReference>
<feature type="binding site" evidence="4">
    <location>
        <position position="1150"/>
    </location>
    <ligand>
        <name>AMP</name>
        <dbReference type="ChEBI" id="CHEBI:456215"/>
    </ligand>
</feature>
<dbReference type="AlphaFoldDB" id="A0A6P6RW24"/>
<evidence type="ECO:0000313" key="11">
    <source>
        <dbReference type="Proteomes" id="UP000515125"/>
    </source>
</evidence>
<feature type="binding site" evidence="5">
    <location>
        <position position="930"/>
    </location>
    <ligand>
        <name>Zn(2+)</name>
        <dbReference type="ChEBI" id="CHEBI:29105"/>
        <label>1</label>
    </ligand>
</feature>
<dbReference type="InterPro" id="IPR023088">
    <property type="entry name" value="PDEase"/>
</dbReference>
<feature type="binding site" evidence="5">
    <location>
        <position position="894"/>
    </location>
    <ligand>
        <name>Zn(2+)</name>
        <dbReference type="ChEBI" id="CHEBI:29105"/>
        <label>1</label>
    </ligand>
</feature>
<feature type="region of interest" description="Disordered" evidence="7">
    <location>
        <begin position="379"/>
        <end position="402"/>
    </location>
</feature>
<keyword evidence="1 5" id="KW-0479">Metal-binding</keyword>
<reference evidence="12" key="1">
    <citation type="submission" date="2025-08" db="UniProtKB">
        <authorList>
            <consortium name="RefSeq"/>
        </authorList>
    </citation>
    <scope>IDENTIFICATION</scope>
</reference>
<dbReference type="GO" id="GO:0008270">
    <property type="term" value="F:zinc ion binding"/>
    <property type="evidence" value="ECO:0007669"/>
    <property type="project" value="UniProtKB-KW"/>
</dbReference>
<feature type="domain" description="SWIM-type" evidence="9">
    <location>
        <begin position="574"/>
        <end position="612"/>
    </location>
</feature>
<dbReference type="SUPFAM" id="SSF109604">
    <property type="entry name" value="HD-domain/PDEase-like"/>
    <property type="match status" value="1"/>
</dbReference>
<organism evidence="11 12">
    <name type="scientific">Cyclospora cayetanensis</name>
    <dbReference type="NCBI Taxonomy" id="88456"/>
    <lineage>
        <taxon>Eukaryota</taxon>
        <taxon>Sar</taxon>
        <taxon>Alveolata</taxon>
        <taxon>Apicomplexa</taxon>
        <taxon>Conoidasida</taxon>
        <taxon>Coccidia</taxon>
        <taxon>Eucoccidiorida</taxon>
        <taxon>Eimeriorina</taxon>
        <taxon>Eimeriidae</taxon>
        <taxon>Cyclospora</taxon>
    </lineage>
</organism>
<dbReference type="GeneID" id="34618747"/>
<keyword evidence="2" id="KW-0378">Hydrolase</keyword>
<evidence type="ECO:0000256" key="2">
    <source>
        <dbReference type="ARBA" id="ARBA00022801"/>
    </source>
</evidence>
<proteinExistence type="predicted"/>
<feature type="signal peptide" evidence="8">
    <location>
        <begin position="1"/>
        <end position="23"/>
    </location>
</feature>
<dbReference type="GO" id="GO:0004114">
    <property type="term" value="F:3',5'-cyclic-nucleotide phosphodiesterase activity"/>
    <property type="evidence" value="ECO:0007669"/>
    <property type="project" value="InterPro"/>
</dbReference>
<name>A0A6P6RW24_9EIME</name>
<dbReference type="PROSITE" id="PS51845">
    <property type="entry name" value="PDEASE_I_2"/>
    <property type="match status" value="1"/>
</dbReference>
<dbReference type="GO" id="GO:0007165">
    <property type="term" value="P:signal transduction"/>
    <property type="evidence" value="ECO:0007669"/>
    <property type="project" value="InterPro"/>
</dbReference>
<feature type="compositionally biased region" description="Polar residues" evidence="7">
    <location>
        <begin position="1009"/>
        <end position="1022"/>
    </location>
</feature>
<dbReference type="Gene3D" id="1.10.1300.10">
    <property type="entry name" value="3'5'-cyclic nucleotide phosphodiesterase, catalytic domain"/>
    <property type="match status" value="1"/>
</dbReference>
<evidence type="ECO:0000259" key="9">
    <source>
        <dbReference type="PROSITE" id="PS50966"/>
    </source>
</evidence>
<evidence type="ECO:0000256" key="1">
    <source>
        <dbReference type="ARBA" id="ARBA00022723"/>
    </source>
</evidence>
<dbReference type="PANTHER" id="PTHR11347">
    <property type="entry name" value="CYCLIC NUCLEOTIDE PHOSPHODIESTERASE"/>
    <property type="match status" value="1"/>
</dbReference>
<feature type="binding site" evidence="5">
    <location>
        <position position="1098"/>
    </location>
    <ligand>
        <name>Zn(2+)</name>
        <dbReference type="ChEBI" id="CHEBI:29105"/>
        <label>1</label>
    </ligand>
</feature>
<sequence>MSSATAFASALAANLCVTLDASAAFCFMRDVETEQLLGAYAVRTQKASATKESHLDKSQTDSRPFTPCQVTMWLHDYHGSSGRRSNNGGYKGLGKCVGTFIWAKEKTQCLARSSQGKSPSNGASLRERLPLDSLGTAVSALFSTLLVQDAHASNWGARAIEQLQETQCAIERPSSTQDLIVVSSDSFVGHLLDDLRDGARAFLYDPATDTLSPLPDERNSHHVNASSKPFIVPPSDDPQGVLIACRLQDEGACSACEAMADARVTYVGHSMTRRLSPATGSSLSQGVRMEGTAAATRLASSESVVSMVDAWKSLPSKFVLTSMPHQSGLQRSPCHTQENMPLLSSATVEPPAMPTDEDLPDLHHTASPQKLVVAPLPHSSRMANPSAEEEEAEVLVSPGSTRSAHPETTLGVIFCINGRRPDAQLLVEAVAQVCSPPMALLLQQQWLRRDRFKRMLQLELHRTIFQETSIPIRMMQRLLALLHVSVGAEAAVFFIADAQNRDFICLGGHKRAAGLCLRGDHPLLGEATRQGGRTLVFNFLPPGFNKEYDARVRFETKHALLVPLLNTQGHVKAVVLLINRSQCSCERLERLEEEAEEQCACSHDVRAFEPLALAVDAWTASTLPCQSCSRKNLNDLSYGEVHEMLMRAVQCEVQHFLGGQLTNVCMAGMSLLQPMETMVSYVMGGQQRGGRNSTKPFGAVLEQIENFVLRDRKMKLMRLRRCASVAMTEPSSPQSLSDADIPRRKQKYSSNNQNHQGPPLQTNSAPLVLLQEVSRSLDLDQRTAAVKELEHAGEEHLKLQCKRAASLPSLVFSATLQKCTGPFDAIRRQLSLESYRRLDLDIWRRTADELELFFFLALEELGVMVKSEKAGLQAFFGLIRDAYHTDNPYHNFYHAAHVTQMCWLFLTRYACRELLTPTEQLGLLLAALAHDVDHPGVNNNSLCEQQHPLAIMYNDKAVLENHHAAFAARAMMKLGLFSRTAQRTQPQPLVRNSVSLGDAPLRYSRHHISTSADVSRESQQPYSEFEDQDEEAIEDFYPTFAEIRRVLVTCILATDMELFRHHHEAMRKRVQMKRTTGDSLNSEEDHALLTTCLIHCADISNPLLPERRNVQWASLIIQEFNAQVEMERHKGLPVTVFMDARTELLRTQSQIGFLSFVVLDQFRALADLVPGVEELVMQGEKNLEDWQAAMDILREAERRDTLGESITSLEIPRNFTFRLKNLSFKGINGPKCFGRLRSDKQDDWRPQSLDT</sequence>
<keyword evidence="11" id="KW-1185">Reference proteome</keyword>
<feature type="region of interest" description="Disordered" evidence="7">
    <location>
        <begin position="727"/>
        <end position="764"/>
    </location>
</feature>
<feature type="compositionally biased region" description="Polar residues" evidence="7">
    <location>
        <begin position="748"/>
        <end position="764"/>
    </location>
</feature>
<accession>A0A6P6RW24</accession>
<dbReference type="Proteomes" id="UP000515125">
    <property type="component" value="Unplaced"/>
</dbReference>
<dbReference type="SMART" id="SM00471">
    <property type="entry name" value="HDc"/>
    <property type="match status" value="1"/>
</dbReference>
<feature type="chain" id="PRO_5027545419" evidence="8">
    <location>
        <begin position="24"/>
        <end position="1251"/>
    </location>
</feature>
<evidence type="ECO:0000256" key="5">
    <source>
        <dbReference type="PIRSR" id="PIRSR623088-3"/>
    </source>
</evidence>
<feature type="binding site" evidence="4">
    <location>
        <position position="931"/>
    </location>
    <ligand>
        <name>AMP</name>
        <dbReference type="ChEBI" id="CHEBI:456215"/>
    </ligand>
</feature>
<evidence type="ECO:0000313" key="12">
    <source>
        <dbReference type="RefSeq" id="XP_026192081.1"/>
    </source>
</evidence>
<feature type="binding site" evidence="5">
    <location>
        <position position="931"/>
    </location>
    <ligand>
        <name>Zn(2+)</name>
        <dbReference type="ChEBI" id="CHEBI:29105"/>
        <label>1</label>
    </ligand>
</feature>
<dbReference type="PROSITE" id="PS50966">
    <property type="entry name" value="ZF_SWIM"/>
    <property type="match status" value="1"/>
</dbReference>
<feature type="active site" description="Proton donor" evidence="3">
    <location>
        <position position="890"/>
    </location>
</feature>